<dbReference type="InterPro" id="IPR029063">
    <property type="entry name" value="SAM-dependent_MTases_sf"/>
</dbReference>
<sequence>MNKTENLHIEDYLRGKRFSDGVSVVYKKTGSVVSRIEYLSAMVNGKAVIHVGCVDHLPLLNKKIDSGTWLHSKLCERASRCVGLDINRDGVEELRRLGYDDVYHFDILSDIDLIEHEGGWDYCILGEMIEHVDNPVLFLSNMRQKMLGRVRGLIVTTPNAFRKDNFLFALRSREVINSDHRYWFTPYTLSKILALSGFKVNRIDFCHGAIAPKSKIKRIFYDRFPMLSMGLVAVAHPSCD</sequence>
<dbReference type="RefSeq" id="WP_369601988.1">
    <property type="nucleotide sequence ID" value="NZ_CP154858.1"/>
</dbReference>
<keyword evidence="1" id="KW-0808">Transferase</keyword>
<dbReference type="AlphaFoldDB" id="A0AB39UY55"/>
<dbReference type="GO" id="GO:0032259">
    <property type="term" value="P:methylation"/>
    <property type="evidence" value="ECO:0007669"/>
    <property type="project" value="UniProtKB-KW"/>
</dbReference>
<accession>A0AB39UY55</accession>
<dbReference type="EMBL" id="CP154858">
    <property type="protein sequence ID" value="XDT72987.1"/>
    <property type="molecule type" value="Genomic_DNA"/>
</dbReference>
<reference evidence="1" key="1">
    <citation type="submission" date="2024-05" db="EMBL/GenBank/DDBJ databases">
        <title>Genome sequencing of novel strain.</title>
        <authorList>
            <person name="Ganbat D."/>
            <person name="Ganbat S."/>
            <person name="Lee S.-J."/>
        </authorList>
    </citation>
    <scope>NUCLEOTIDE SEQUENCE</scope>
    <source>
        <strain evidence="1">SMD15-11</strain>
    </source>
</reference>
<gene>
    <name evidence="1" type="ORF">AAIA72_03095</name>
</gene>
<keyword evidence="1" id="KW-0489">Methyltransferase</keyword>
<dbReference type="Gene3D" id="3.40.50.150">
    <property type="entry name" value="Vaccinia Virus protein VP39"/>
    <property type="match status" value="1"/>
</dbReference>
<dbReference type="SUPFAM" id="SSF53335">
    <property type="entry name" value="S-adenosyl-L-methionine-dependent methyltransferases"/>
    <property type="match status" value="1"/>
</dbReference>
<proteinExistence type="predicted"/>
<name>A0AB39UY55_9GAMM</name>
<organism evidence="1">
    <name type="scientific">Thermohahella caldifontis</name>
    <dbReference type="NCBI Taxonomy" id="3142973"/>
    <lineage>
        <taxon>Bacteria</taxon>
        <taxon>Pseudomonadati</taxon>
        <taxon>Pseudomonadota</taxon>
        <taxon>Gammaproteobacteria</taxon>
        <taxon>Oceanospirillales</taxon>
        <taxon>Hahellaceae</taxon>
        <taxon>Thermohahella</taxon>
    </lineage>
</organism>
<protein>
    <submittedName>
        <fullName evidence="1">Methyltransferase domain-containing protein</fullName>
    </submittedName>
</protein>
<evidence type="ECO:0000313" key="1">
    <source>
        <dbReference type="EMBL" id="XDT72987.1"/>
    </source>
</evidence>
<dbReference type="KEGG" id="tcd:AAIA72_03095"/>
<dbReference type="GO" id="GO:0008168">
    <property type="term" value="F:methyltransferase activity"/>
    <property type="evidence" value="ECO:0007669"/>
    <property type="project" value="UniProtKB-KW"/>
</dbReference>